<evidence type="ECO:0000256" key="1">
    <source>
        <dbReference type="SAM" id="MobiDB-lite"/>
    </source>
</evidence>
<evidence type="ECO:0000313" key="3">
    <source>
        <dbReference type="Proteomes" id="UP000229213"/>
    </source>
</evidence>
<feature type="region of interest" description="Disordered" evidence="1">
    <location>
        <begin position="190"/>
        <end position="210"/>
    </location>
</feature>
<dbReference type="EMBL" id="PFWI01000088">
    <property type="protein sequence ID" value="PJA62135.1"/>
    <property type="molecule type" value="Genomic_DNA"/>
</dbReference>
<organism evidence="2 3">
    <name type="scientific">bacterium (Candidatus Ratteibacteria) CG_4_9_14_3_um_filter_41_21</name>
    <dbReference type="NCBI Taxonomy" id="2014289"/>
    <lineage>
        <taxon>Bacteria</taxon>
        <taxon>Candidatus Ratteibacteria</taxon>
    </lineage>
</organism>
<sequence>MENMLVSHYQQNKVLRWGGIMFYYTPCKAKKEILKMKEIVFVYNYGDVDFIDGFREEKICIKSKKHIPMTYNMARYFIGDSTPRGTMDAAFRRGGIAPTLKAFESEEEMAEYINRIPGKDIVSTDEHDIHNPIPLSPKDSVEVISFGKFAGQAWEDVLTPENFDVKYWAVVGRTSKSIPDNRKAQINVLLRQARMEKDGDNSSGDSNSDK</sequence>
<proteinExistence type="predicted"/>
<reference evidence="3" key="1">
    <citation type="submission" date="2017-09" db="EMBL/GenBank/DDBJ databases">
        <title>Depth-based differentiation of microbial function through sediment-hosted aquifers and enrichment of novel symbionts in the deep terrestrial subsurface.</title>
        <authorList>
            <person name="Probst A.J."/>
            <person name="Ladd B."/>
            <person name="Jarett J.K."/>
            <person name="Geller-Mcgrath D.E."/>
            <person name="Sieber C.M.K."/>
            <person name="Emerson J.B."/>
            <person name="Anantharaman K."/>
            <person name="Thomas B.C."/>
            <person name="Malmstrom R."/>
            <person name="Stieglmeier M."/>
            <person name="Klingl A."/>
            <person name="Woyke T."/>
            <person name="Ryan C.M."/>
            <person name="Banfield J.F."/>
        </authorList>
    </citation>
    <scope>NUCLEOTIDE SEQUENCE [LARGE SCALE GENOMIC DNA]</scope>
</reference>
<dbReference type="AlphaFoldDB" id="A0A2M7YGP2"/>
<protein>
    <submittedName>
        <fullName evidence="2">Uncharacterized protein</fullName>
    </submittedName>
</protein>
<feature type="compositionally biased region" description="Low complexity" evidence="1">
    <location>
        <begin position="201"/>
        <end position="210"/>
    </location>
</feature>
<accession>A0A2M7YGP2</accession>
<comment type="caution">
    <text evidence="2">The sequence shown here is derived from an EMBL/GenBank/DDBJ whole genome shotgun (WGS) entry which is preliminary data.</text>
</comment>
<name>A0A2M7YGP2_9BACT</name>
<dbReference type="Proteomes" id="UP000229213">
    <property type="component" value="Unassembled WGS sequence"/>
</dbReference>
<gene>
    <name evidence="2" type="ORF">CO162_02695</name>
</gene>
<evidence type="ECO:0000313" key="2">
    <source>
        <dbReference type="EMBL" id="PJA62135.1"/>
    </source>
</evidence>